<organism evidence="2 3">
    <name type="scientific">Labeo rohita</name>
    <name type="common">Indian major carp</name>
    <name type="synonym">Cyprinus rohita</name>
    <dbReference type="NCBI Taxonomy" id="84645"/>
    <lineage>
        <taxon>Eukaryota</taxon>
        <taxon>Metazoa</taxon>
        <taxon>Chordata</taxon>
        <taxon>Craniata</taxon>
        <taxon>Vertebrata</taxon>
        <taxon>Euteleostomi</taxon>
        <taxon>Actinopterygii</taxon>
        <taxon>Neopterygii</taxon>
        <taxon>Teleostei</taxon>
        <taxon>Ostariophysi</taxon>
        <taxon>Cypriniformes</taxon>
        <taxon>Cyprinidae</taxon>
        <taxon>Labeoninae</taxon>
        <taxon>Labeonini</taxon>
        <taxon>Labeo</taxon>
    </lineage>
</organism>
<gene>
    <name evidence="2" type="ORF">ROHU_008834</name>
</gene>
<name>A0A498M3Q5_LABRO</name>
<feature type="region of interest" description="Disordered" evidence="1">
    <location>
        <begin position="23"/>
        <end position="70"/>
    </location>
</feature>
<evidence type="ECO:0000313" key="2">
    <source>
        <dbReference type="EMBL" id="RXN15160.1"/>
    </source>
</evidence>
<accession>A0A498M3Q5</accession>
<reference evidence="2 3" key="1">
    <citation type="submission" date="2018-03" db="EMBL/GenBank/DDBJ databases">
        <title>Draft genome sequence of Rohu Carp (Labeo rohita).</title>
        <authorList>
            <person name="Das P."/>
            <person name="Kushwaha B."/>
            <person name="Joshi C.G."/>
            <person name="Kumar D."/>
            <person name="Nagpure N.S."/>
            <person name="Sahoo L."/>
            <person name="Das S.P."/>
            <person name="Bit A."/>
            <person name="Patnaik S."/>
            <person name="Meher P.K."/>
            <person name="Jayasankar P."/>
            <person name="Koringa P.G."/>
            <person name="Patel N.V."/>
            <person name="Hinsu A.T."/>
            <person name="Kumar R."/>
            <person name="Pandey M."/>
            <person name="Agarwal S."/>
            <person name="Srivastava S."/>
            <person name="Singh M."/>
            <person name="Iquebal M.A."/>
            <person name="Jaiswal S."/>
            <person name="Angadi U.B."/>
            <person name="Kumar N."/>
            <person name="Raza M."/>
            <person name="Shah T.M."/>
            <person name="Rai A."/>
            <person name="Jena J.K."/>
        </authorList>
    </citation>
    <scope>NUCLEOTIDE SEQUENCE [LARGE SCALE GENOMIC DNA]</scope>
    <source>
        <strain evidence="2">DASCIFA01</strain>
        <tissue evidence="2">Testis</tissue>
    </source>
</reference>
<feature type="compositionally biased region" description="Basic and acidic residues" evidence="1">
    <location>
        <begin position="32"/>
        <end position="70"/>
    </location>
</feature>
<keyword evidence="3" id="KW-1185">Reference proteome</keyword>
<evidence type="ECO:0000256" key="1">
    <source>
        <dbReference type="SAM" id="MobiDB-lite"/>
    </source>
</evidence>
<comment type="caution">
    <text evidence="2">The sequence shown here is derived from an EMBL/GenBank/DDBJ whole genome shotgun (WGS) entry which is preliminary data.</text>
</comment>
<sequence>MGPQRADSGSGAPEIPLITLSLAYGSQPGEVTEERDGGEVGEKQTELPQVDRGRTGRQIDEVDVWTRKTD</sequence>
<proteinExistence type="predicted"/>
<protein>
    <submittedName>
        <fullName evidence="2">Uncharacterized protein</fullName>
    </submittedName>
</protein>
<dbReference type="AlphaFoldDB" id="A0A498M3Q5"/>
<evidence type="ECO:0000313" key="3">
    <source>
        <dbReference type="Proteomes" id="UP000290572"/>
    </source>
</evidence>
<dbReference type="EMBL" id="QBIY01012863">
    <property type="protein sequence ID" value="RXN15160.1"/>
    <property type="molecule type" value="Genomic_DNA"/>
</dbReference>
<dbReference type="Proteomes" id="UP000290572">
    <property type="component" value="Unassembled WGS sequence"/>
</dbReference>